<feature type="transmembrane region" description="Helical" evidence="12">
    <location>
        <begin position="266"/>
        <end position="285"/>
    </location>
</feature>
<evidence type="ECO:0000256" key="12">
    <source>
        <dbReference type="SAM" id="Phobius"/>
    </source>
</evidence>
<dbReference type="InterPro" id="IPR045861">
    <property type="entry name" value="CorA_cytoplasmic_dom"/>
</dbReference>
<dbReference type="GO" id="GO:0000287">
    <property type="term" value="F:magnesium ion binding"/>
    <property type="evidence" value="ECO:0007669"/>
    <property type="project" value="TreeGrafter"/>
</dbReference>
<dbReference type="AlphaFoldDB" id="A0A249KIC1"/>
<keyword evidence="6" id="KW-0460">Magnesium</keyword>
<dbReference type="PANTHER" id="PTHR46494">
    <property type="entry name" value="CORA FAMILY METAL ION TRANSPORTER (EUROFUNG)"/>
    <property type="match status" value="1"/>
</dbReference>
<dbReference type="GO" id="GO:0015087">
    <property type="term" value="F:cobalt ion transmembrane transporter activity"/>
    <property type="evidence" value="ECO:0007669"/>
    <property type="project" value="TreeGrafter"/>
</dbReference>
<evidence type="ECO:0000256" key="10">
    <source>
        <dbReference type="ARBA" id="ARBA00034269"/>
    </source>
</evidence>
<dbReference type="Pfam" id="PF01544">
    <property type="entry name" value="CorA"/>
    <property type="match status" value="1"/>
</dbReference>
<reference evidence="13 14" key="1">
    <citation type="submission" date="2016-07" db="EMBL/GenBank/DDBJ databases">
        <title>High microdiversification within the ubiquitous acI lineage of Actinobacteria.</title>
        <authorList>
            <person name="Neuenschwander S.M."/>
            <person name="Salcher M."/>
            <person name="Ghai R."/>
            <person name="Pernthaler J."/>
        </authorList>
    </citation>
    <scope>NUCLEOTIDE SEQUENCE [LARGE SCALE GENOMIC DNA]</scope>
    <source>
        <strain evidence="13">MMS-IA-56</strain>
    </source>
</reference>
<dbReference type="GO" id="GO:0015095">
    <property type="term" value="F:magnesium ion transmembrane transporter activity"/>
    <property type="evidence" value="ECO:0007669"/>
    <property type="project" value="TreeGrafter"/>
</dbReference>
<protein>
    <submittedName>
        <fullName evidence="13">Magnesium transporter</fullName>
    </submittedName>
</protein>
<evidence type="ECO:0000256" key="7">
    <source>
        <dbReference type="ARBA" id="ARBA00022989"/>
    </source>
</evidence>
<dbReference type="RefSeq" id="WP_095674130.1">
    <property type="nucleotide sequence ID" value="NZ_CP016773.1"/>
</dbReference>
<name>A0A249KIC1_9ACTN</name>
<evidence type="ECO:0000256" key="6">
    <source>
        <dbReference type="ARBA" id="ARBA00022842"/>
    </source>
</evidence>
<evidence type="ECO:0000256" key="4">
    <source>
        <dbReference type="ARBA" id="ARBA00022475"/>
    </source>
</evidence>
<dbReference type="InterPro" id="IPR045863">
    <property type="entry name" value="CorA_TM1_TM2"/>
</dbReference>
<dbReference type="FunFam" id="1.20.58.340:FF:000004">
    <property type="entry name" value="Magnesium transport protein CorA"/>
    <property type="match status" value="1"/>
</dbReference>
<dbReference type="CDD" id="cd12830">
    <property type="entry name" value="MtCorA-like"/>
    <property type="match status" value="1"/>
</dbReference>
<keyword evidence="8" id="KW-0406">Ion transport</keyword>
<evidence type="ECO:0000256" key="2">
    <source>
        <dbReference type="ARBA" id="ARBA00009765"/>
    </source>
</evidence>
<dbReference type="EMBL" id="CP016773">
    <property type="protein sequence ID" value="ASY16568.1"/>
    <property type="molecule type" value="Genomic_DNA"/>
</dbReference>
<dbReference type="Gene3D" id="1.20.58.340">
    <property type="entry name" value="Magnesium transport protein CorA, transmembrane region"/>
    <property type="match status" value="2"/>
</dbReference>
<comment type="similarity">
    <text evidence="2">Belongs to the CorA metal ion transporter (MIT) (TC 1.A.35) family.</text>
</comment>
<dbReference type="KEGG" id="psuf:A1sIA56_06775"/>
<accession>A0A249KIC1</accession>
<keyword evidence="9 12" id="KW-0472">Membrane</keyword>
<evidence type="ECO:0000256" key="8">
    <source>
        <dbReference type="ARBA" id="ARBA00023065"/>
    </source>
</evidence>
<comment type="function">
    <text evidence="11">Mediates influx of magnesium ions. Alternates between open and closed states. Activated by low cytoplasmic Mg(2+) levels. Inactive when cytoplasmic Mg(2+) levels are high.</text>
</comment>
<gene>
    <name evidence="13" type="ORF">A1sIA56_06775</name>
</gene>
<dbReference type="Proteomes" id="UP000217215">
    <property type="component" value="Chromosome"/>
</dbReference>
<keyword evidence="14" id="KW-1185">Reference proteome</keyword>
<sequence length="323" mass="36009">MIVDYALYQNGKRHTEPSNLPALIQKAKSEGGFVWLGLAEPTQNEFEKVVGDFGFHPLAIEDAVMAHQRPKFEEYPGVQALVVKTAFYEEKGSQISTGELFCFIGDHFIVVVRHGNGAPLVNTRHALESNSEQLAKGPYAVLHAILDHVIDCYIDISIELEADVLQVEQKVFGDTRESASQEIYLLKREVIEFRHAIEPLLSPLQQISSIGARNIPSELTPFFRDTLDHLSRASDAASGLDALLTSALQAEIAQVQLQQNEDMRKITSYVALASVPTMVAGIYGMNFDVMPELRWKFGYPLVVGSLVLVTAFLYRKFKKSGWL</sequence>
<dbReference type="Gene3D" id="3.30.460.20">
    <property type="entry name" value="CorA soluble domain-like"/>
    <property type="match status" value="1"/>
</dbReference>
<keyword evidence="3" id="KW-0813">Transport</keyword>
<organism evidence="13 14">
    <name type="scientific">Candidatus Planktophila sulfonica</name>
    <dbReference type="NCBI Taxonomy" id="1884904"/>
    <lineage>
        <taxon>Bacteria</taxon>
        <taxon>Bacillati</taxon>
        <taxon>Actinomycetota</taxon>
        <taxon>Actinomycetes</taxon>
        <taxon>Candidatus Nanopelagicales</taxon>
        <taxon>Candidatus Nanopelagicaceae</taxon>
        <taxon>Candidatus Planktophila</taxon>
    </lineage>
</organism>
<keyword evidence="5 12" id="KW-0812">Transmembrane</keyword>
<evidence type="ECO:0000256" key="1">
    <source>
        <dbReference type="ARBA" id="ARBA00004651"/>
    </source>
</evidence>
<comment type="subcellular location">
    <subcellularLocation>
        <location evidence="1">Cell membrane</location>
        <topology evidence="1">Multi-pass membrane protein</topology>
    </subcellularLocation>
</comment>
<evidence type="ECO:0000256" key="3">
    <source>
        <dbReference type="ARBA" id="ARBA00022448"/>
    </source>
</evidence>
<evidence type="ECO:0000313" key="13">
    <source>
        <dbReference type="EMBL" id="ASY16568.1"/>
    </source>
</evidence>
<proteinExistence type="inferred from homology"/>
<dbReference type="InterPro" id="IPR002523">
    <property type="entry name" value="MgTranspt_CorA/ZnTranspt_ZntB"/>
</dbReference>
<dbReference type="GO" id="GO:0050897">
    <property type="term" value="F:cobalt ion binding"/>
    <property type="evidence" value="ECO:0007669"/>
    <property type="project" value="TreeGrafter"/>
</dbReference>
<evidence type="ECO:0000313" key="14">
    <source>
        <dbReference type="Proteomes" id="UP000217215"/>
    </source>
</evidence>
<dbReference type="GO" id="GO:0005886">
    <property type="term" value="C:plasma membrane"/>
    <property type="evidence" value="ECO:0007669"/>
    <property type="project" value="UniProtKB-SubCell"/>
</dbReference>
<dbReference type="SUPFAM" id="SSF144083">
    <property type="entry name" value="Magnesium transport protein CorA, transmembrane region"/>
    <property type="match status" value="1"/>
</dbReference>
<evidence type="ECO:0000256" key="5">
    <source>
        <dbReference type="ARBA" id="ARBA00022692"/>
    </source>
</evidence>
<evidence type="ECO:0000256" key="9">
    <source>
        <dbReference type="ARBA" id="ARBA00023136"/>
    </source>
</evidence>
<keyword evidence="4" id="KW-1003">Cell membrane</keyword>
<dbReference type="PANTHER" id="PTHR46494:SF1">
    <property type="entry name" value="CORA FAMILY METAL ION TRANSPORTER (EUROFUNG)"/>
    <property type="match status" value="1"/>
</dbReference>
<feature type="transmembrane region" description="Helical" evidence="12">
    <location>
        <begin position="297"/>
        <end position="314"/>
    </location>
</feature>
<dbReference type="OrthoDB" id="9803416at2"/>
<evidence type="ECO:0000256" key="11">
    <source>
        <dbReference type="ARBA" id="ARBA00045497"/>
    </source>
</evidence>
<keyword evidence="7 12" id="KW-1133">Transmembrane helix</keyword>
<comment type="catalytic activity">
    <reaction evidence="10">
        <text>Mg(2+)(in) = Mg(2+)(out)</text>
        <dbReference type="Rhea" id="RHEA:29827"/>
        <dbReference type="ChEBI" id="CHEBI:18420"/>
    </reaction>
</comment>
<dbReference type="SUPFAM" id="SSF143865">
    <property type="entry name" value="CorA soluble domain-like"/>
    <property type="match status" value="1"/>
</dbReference>